<evidence type="ECO:0000313" key="9">
    <source>
        <dbReference type="EMBL" id="MZR32493.1"/>
    </source>
</evidence>
<evidence type="ECO:0000256" key="2">
    <source>
        <dbReference type="ARBA" id="ARBA00022490"/>
    </source>
</evidence>
<dbReference type="InterPro" id="IPR038619">
    <property type="entry name" value="MraZ_sf"/>
</dbReference>
<comment type="subcellular location">
    <subcellularLocation>
        <location evidence="7">Cytoplasm</location>
        <location evidence="7">Nucleoid</location>
    </subcellularLocation>
</comment>
<protein>
    <recommendedName>
        <fullName evidence="1 7">Transcriptional regulator MraZ</fullName>
    </recommendedName>
</protein>
<sequence length="154" mass="16699">MALFLSTYVNKVDKKGRVSVPAKFRAVLASKGFDSVVLLPTVNGDAIDACGMDVMEGLLEKIGGFDPLSEDRESFADALMSDAIELPIDGDGRIMIPLPMLENADIEGQCAFVGRGDSFQIWQPEAFEIRKKQARARAAKKRADSSSSKEEVDG</sequence>
<accession>A0A6L8WDS7</accession>
<evidence type="ECO:0000256" key="5">
    <source>
        <dbReference type="ARBA" id="ARBA00023125"/>
    </source>
</evidence>
<dbReference type="PROSITE" id="PS51740">
    <property type="entry name" value="SPOVT_ABRB"/>
    <property type="match status" value="2"/>
</dbReference>
<keyword evidence="10" id="KW-1185">Reference proteome</keyword>
<dbReference type="InterPro" id="IPR020603">
    <property type="entry name" value="MraZ_dom"/>
</dbReference>
<dbReference type="PANTHER" id="PTHR34701">
    <property type="entry name" value="TRANSCRIPTIONAL REGULATOR MRAZ"/>
    <property type="match status" value="1"/>
</dbReference>
<evidence type="ECO:0000313" key="10">
    <source>
        <dbReference type="Proteomes" id="UP000476030"/>
    </source>
</evidence>
<evidence type="ECO:0000259" key="8">
    <source>
        <dbReference type="PROSITE" id="PS51740"/>
    </source>
</evidence>
<comment type="similarity">
    <text evidence="7">Belongs to the MraZ family.</text>
</comment>
<evidence type="ECO:0000256" key="7">
    <source>
        <dbReference type="HAMAP-Rule" id="MF_01008"/>
    </source>
</evidence>
<comment type="caution">
    <text evidence="9">The sequence shown here is derived from an EMBL/GenBank/DDBJ whole genome shotgun (WGS) entry which is preliminary data.</text>
</comment>
<dbReference type="GO" id="GO:0003700">
    <property type="term" value="F:DNA-binding transcription factor activity"/>
    <property type="evidence" value="ECO:0007669"/>
    <property type="project" value="UniProtKB-UniRule"/>
</dbReference>
<dbReference type="EMBL" id="WTUW01000009">
    <property type="protein sequence ID" value="MZR32493.1"/>
    <property type="molecule type" value="Genomic_DNA"/>
</dbReference>
<dbReference type="Gene3D" id="3.40.1550.20">
    <property type="entry name" value="Transcriptional regulator MraZ domain"/>
    <property type="match status" value="1"/>
</dbReference>
<evidence type="ECO:0000256" key="1">
    <source>
        <dbReference type="ARBA" id="ARBA00013860"/>
    </source>
</evidence>
<dbReference type="CDD" id="cd16321">
    <property type="entry name" value="MraZ_C"/>
    <property type="match status" value="1"/>
</dbReference>
<keyword evidence="2 7" id="KW-0963">Cytoplasm</keyword>
<dbReference type="SUPFAM" id="SSF89447">
    <property type="entry name" value="AbrB/MazE/MraZ-like"/>
    <property type="match status" value="1"/>
</dbReference>
<dbReference type="GO" id="GO:2000143">
    <property type="term" value="P:negative regulation of DNA-templated transcription initiation"/>
    <property type="evidence" value="ECO:0007669"/>
    <property type="project" value="TreeGrafter"/>
</dbReference>
<dbReference type="InterPro" id="IPR035644">
    <property type="entry name" value="MraZ_C"/>
</dbReference>
<dbReference type="InterPro" id="IPR007159">
    <property type="entry name" value="SpoVT-AbrB_dom"/>
</dbReference>
<dbReference type="GO" id="GO:0000976">
    <property type="term" value="F:transcription cis-regulatory region binding"/>
    <property type="evidence" value="ECO:0007669"/>
    <property type="project" value="TreeGrafter"/>
</dbReference>
<dbReference type="HAMAP" id="MF_01008">
    <property type="entry name" value="MraZ"/>
    <property type="match status" value="1"/>
</dbReference>
<dbReference type="CDD" id="cd16320">
    <property type="entry name" value="MraZ_N"/>
    <property type="match status" value="1"/>
</dbReference>
<dbReference type="GO" id="GO:0009295">
    <property type="term" value="C:nucleoid"/>
    <property type="evidence" value="ECO:0007669"/>
    <property type="project" value="UniProtKB-SubCell"/>
</dbReference>
<dbReference type="RefSeq" id="WP_161317259.1">
    <property type="nucleotide sequence ID" value="NZ_WTUW01000009.1"/>
</dbReference>
<dbReference type="PANTHER" id="PTHR34701:SF1">
    <property type="entry name" value="TRANSCRIPTIONAL REGULATOR MRAZ"/>
    <property type="match status" value="1"/>
</dbReference>
<name>A0A6L8WDS7_9PROT</name>
<dbReference type="InterPro" id="IPR003444">
    <property type="entry name" value="MraZ"/>
</dbReference>
<dbReference type="AlphaFoldDB" id="A0A6L8WDS7"/>
<keyword evidence="3" id="KW-0677">Repeat</keyword>
<dbReference type="GO" id="GO:0005737">
    <property type="term" value="C:cytoplasm"/>
    <property type="evidence" value="ECO:0007669"/>
    <property type="project" value="UniProtKB-UniRule"/>
</dbReference>
<reference evidence="9 10" key="1">
    <citation type="submission" date="2019-12" db="EMBL/GenBank/DDBJ databases">
        <title>Snethiella sp. nov. sp. isolated from sea sand.</title>
        <authorList>
            <person name="Kim J."/>
            <person name="Jeong S.E."/>
            <person name="Jung H.S."/>
            <person name="Jeon C.O."/>
        </authorList>
    </citation>
    <scope>NUCLEOTIDE SEQUENCE [LARGE SCALE GENOMIC DNA]</scope>
    <source>
        <strain evidence="9 10">DP05</strain>
    </source>
</reference>
<dbReference type="InterPro" id="IPR035642">
    <property type="entry name" value="MraZ_N"/>
</dbReference>
<evidence type="ECO:0000256" key="4">
    <source>
        <dbReference type="ARBA" id="ARBA00023015"/>
    </source>
</evidence>
<dbReference type="InterPro" id="IPR037914">
    <property type="entry name" value="SpoVT-AbrB_sf"/>
</dbReference>
<dbReference type="Pfam" id="PF02381">
    <property type="entry name" value="MraZ"/>
    <property type="match status" value="1"/>
</dbReference>
<keyword evidence="5 7" id="KW-0238">DNA-binding</keyword>
<organism evidence="9 10">
    <name type="scientific">Sneathiella litorea</name>
    <dbReference type="NCBI Taxonomy" id="2606216"/>
    <lineage>
        <taxon>Bacteria</taxon>
        <taxon>Pseudomonadati</taxon>
        <taxon>Pseudomonadota</taxon>
        <taxon>Alphaproteobacteria</taxon>
        <taxon>Sneathiellales</taxon>
        <taxon>Sneathiellaceae</taxon>
        <taxon>Sneathiella</taxon>
    </lineage>
</organism>
<keyword evidence="6 7" id="KW-0804">Transcription</keyword>
<evidence type="ECO:0000256" key="3">
    <source>
        <dbReference type="ARBA" id="ARBA00022737"/>
    </source>
</evidence>
<keyword evidence="4 7" id="KW-0805">Transcription regulation</keyword>
<evidence type="ECO:0000256" key="6">
    <source>
        <dbReference type="ARBA" id="ARBA00023163"/>
    </source>
</evidence>
<proteinExistence type="inferred from homology"/>
<dbReference type="Proteomes" id="UP000476030">
    <property type="component" value="Unassembled WGS sequence"/>
</dbReference>
<feature type="domain" description="SpoVT-AbrB" evidence="8">
    <location>
        <begin position="7"/>
        <end position="54"/>
    </location>
</feature>
<gene>
    <name evidence="7" type="primary">mraZ</name>
    <name evidence="9" type="ORF">GQE98_17770</name>
</gene>
<feature type="domain" description="SpoVT-AbrB" evidence="8">
    <location>
        <begin position="83"/>
        <end position="126"/>
    </location>
</feature>
<comment type="subunit">
    <text evidence="7">Forms oligomers.</text>
</comment>